<evidence type="ECO:0000313" key="6">
    <source>
        <dbReference type="EMBL" id="VDI15442.1"/>
    </source>
</evidence>
<dbReference type="InterPro" id="IPR012548">
    <property type="entry name" value="MATCAP"/>
</dbReference>
<feature type="compositionally biased region" description="Polar residues" evidence="5">
    <location>
        <begin position="405"/>
        <end position="416"/>
    </location>
</feature>
<proteinExistence type="predicted"/>
<comment type="caution">
    <text evidence="6">The sequence shown here is derived from an EMBL/GenBank/DDBJ whole genome shotgun (WGS) entry which is preliminary data.</text>
</comment>
<name>A0A8B6D996_MYTGA</name>
<feature type="compositionally biased region" description="Basic and acidic residues" evidence="5">
    <location>
        <begin position="540"/>
        <end position="557"/>
    </location>
</feature>
<sequence>MTKRFNSRRVGNTTIKTLEKQPIKFAAAICPLNLEEQKERFLKFGKLPKFVLKGSEDEIENLFNKARNQIRFDLFGEAEYILKTVKEKYGDGDNYLAAQFGDKITKEEATQILEQYLRDNNLDGAMSIVWCADLASSARMMWIGPHCKHNRPEARNYSFWIKNSTDNNFLREQGIRCLADHEIGTHFFRSFNDGLQPWYSDRKRFDLRGRNCLEELRAEEGLAAINTILNAKTRFLWGPSLLYYTACKAAEMTFKQLYDHLTIYVKSPEHRWRLCMRVKRGLLDPNDLGGYGKDQCYFEGAVEILRSLDMIDFNVMMSGKICVDEVQRCKRIARLDCLKLPAFMKNENRYKKHLKAIAHLNGLDLHHQKKNAPAAYIRRLKQGRRIGTDKVRRIRRRRFKGVKTGSPTGSLSTDSAGSEYEDYCYGSSDSREGGGQVDYTPVEKLSQQPNTKDPRVDSGFVSHCSNPNDKADTISLKSFDSSSVKSFKSLKSEISVNSEISGKSKRSSDLSNISLRSQKSEAKSAFNHNVCTTIISGEDSGEHSSNEKGDKRSRSARTMDDGLNLCQPIRTLSENLKCCY</sequence>
<dbReference type="GO" id="GO:0006508">
    <property type="term" value="P:proteolysis"/>
    <property type="evidence" value="ECO:0007669"/>
    <property type="project" value="UniProtKB-KW"/>
</dbReference>
<dbReference type="EMBL" id="UYJE01002984">
    <property type="protein sequence ID" value="VDI15442.1"/>
    <property type="molecule type" value="Genomic_DNA"/>
</dbReference>
<accession>A0A8B6D996</accession>
<dbReference type="OrthoDB" id="449345at2759"/>
<keyword evidence="3" id="KW-0378">Hydrolase</keyword>
<evidence type="ECO:0000256" key="1">
    <source>
        <dbReference type="ARBA" id="ARBA00001947"/>
    </source>
</evidence>
<dbReference type="Proteomes" id="UP000596742">
    <property type="component" value="Unassembled WGS sequence"/>
</dbReference>
<evidence type="ECO:0000256" key="5">
    <source>
        <dbReference type="SAM" id="MobiDB-lite"/>
    </source>
</evidence>
<evidence type="ECO:0000256" key="4">
    <source>
        <dbReference type="ARBA" id="ARBA00023049"/>
    </source>
</evidence>
<dbReference type="AlphaFoldDB" id="A0A8B6D996"/>
<keyword evidence="2" id="KW-0645">Protease</keyword>
<feature type="region of interest" description="Disordered" evidence="5">
    <location>
        <begin position="396"/>
        <end position="467"/>
    </location>
</feature>
<evidence type="ECO:0000256" key="3">
    <source>
        <dbReference type="ARBA" id="ARBA00022801"/>
    </source>
</evidence>
<dbReference type="PANTHER" id="PTHR31817">
    <property type="match status" value="1"/>
</dbReference>
<dbReference type="SMART" id="SM01154">
    <property type="entry name" value="DUF1704"/>
    <property type="match status" value="1"/>
</dbReference>
<feature type="non-terminal residue" evidence="6">
    <location>
        <position position="1"/>
    </location>
</feature>
<dbReference type="Pfam" id="PF08014">
    <property type="entry name" value="MATCAP"/>
    <property type="match status" value="1"/>
</dbReference>
<dbReference type="GO" id="GO:0008237">
    <property type="term" value="F:metallopeptidase activity"/>
    <property type="evidence" value="ECO:0007669"/>
    <property type="project" value="UniProtKB-KW"/>
</dbReference>
<keyword evidence="7" id="KW-1185">Reference proteome</keyword>
<reference evidence="6" key="1">
    <citation type="submission" date="2018-11" db="EMBL/GenBank/DDBJ databases">
        <authorList>
            <person name="Alioto T."/>
            <person name="Alioto T."/>
        </authorList>
    </citation>
    <scope>NUCLEOTIDE SEQUENCE</scope>
</reference>
<gene>
    <name evidence="6" type="ORF">MGAL_10B024047</name>
</gene>
<keyword evidence="4" id="KW-0482">Metalloprotease</keyword>
<feature type="region of interest" description="Disordered" evidence="5">
    <location>
        <begin position="536"/>
        <end position="557"/>
    </location>
</feature>
<comment type="cofactor">
    <cofactor evidence="1">
        <name>Zn(2+)</name>
        <dbReference type="ChEBI" id="CHEBI:29105"/>
    </cofactor>
</comment>
<evidence type="ECO:0000256" key="2">
    <source>
        <dbReference type="ARBA" id="ARBA00022670"/>
    </source>
</evidence>
<organism evidence="6 7">
    <name type="scientific">Mytilus galloprovincialis</name>
    <name type="common">Mediterranean mussel</name>
    <dbReference type="NCBI Taxonomy" id="29158"/>
    <lineage>
        <taxon>Eukaryota</taxon>
        <taxon>Metazoa</taxon>
        <taxon>Spiralia</taxon>
        <taxon>Lophotrochozoa</taxon>
        <taxon>Mollusca</taxon>
        <taxon>Bivalvia</taxon>
        <taxon>Autobranchia</taxon>
        <taxon>Pteriomorphia</taxon>
        <taxon>Mytilida</taxon>
        <taxon>Mytiloidea</taxon>
        <taxon>Mytilidae</taxon>
        <taxon>Mytilinae</taxon>
        <taxon>Mytilus</taxon>
    </lineage>
</organism>
<evidence type="ECO:0000313" key="7">
    <source>
        <dbReference type="Proteomes" id="UP000596742"/>
    </source>
</evidence>
<protein>
    <submittedName>
        <fullName evidence="6">Uncharacterized protein</fullName>
    </submittedName>
</protein>
<dbReference type="PANTHER" id="PTHR31817:SF5">
    <property type="match status" value="1"/>
</dbReference>